<keyword evidence="2" id="KW-1185">Reference proteome</keyword>
<evidence type="ECO:0000313" key="1">
    <source>
        <dbReference type="EMBL" id="KAJ8120702.1"/>
    </source>
</evidence>
<reference evidence="1" key="1">
    <citation type="submission" date="2022-11" db="EMBL/GenBank/DDBJ databases">
        <title>Genome Sequence of Nemania bipapillata.</title>
        <authorList>
            <person name="Buettner E."/>
        </authorList>
    </citation>
    <scope>NUCLEOTIDE SEQUENCE</scope>
    <source>
        <strain evidence="1">CP14</strain>
    </source>
</reference>
<dbReference type="Proteomes" id="UP001153334">
    <property type="component" value="Unassembled WGS sequence"/>
</dbReference>
<dbReference type="EMBL" id="JAPESX010000561">
    <property type="protein sequence ID" value="KAJ8120702.1"/>
    <property type="molecule type" value="Genomic_DNA"/>
</dbReference>
<gene>
    <name evidence="1" type="ORF">ONZ43_g2654</name>
</gene>
<evidence type="ECO:0000313" key="2">
    <source>
        <dbReference type="Proteomes" id="UP001153334"/>
    </source>
</evidence>
<comment type="caution">
    <text evidence="1">The sequence shown here is derived from an EMBL/GenBank/DDBJ whole genome shotgun (WGS) entry which is preliminary data.</text>
</comment>
<proteinExistence type="predicted"/>
<sequence>MTGNIGGLIATWSYLPFDAPDYPIGNGLNLAAASLILIISALQIVWMKWDNKRRDTLDVESELAGMTQTEIESLEWKHPGFRWRP</sequence>
<name>A0ACC2J052_9PEZI</name>
<protein>
    <submittedName>
        <fullName evidence="1">Uncharacterized protein</fullName>
    </submittedName>
</protein>
<organism evidence="1 2">
    <name type="scientific">Nemania bipapillata</name>
    <dbReference type="NCBI Taxonomy" id="110536"/>
    <lineage>
        <taxon>Eukaryota</taxon>
        <taxon>Fungi</taxon>
        <taxon>Dikarya</taxon>
        <taxon>Ascomycota</taxon>
        <taxon>Pezizomycotina</taxon>
        <taxon>Sordariomycetes</taxon>
        <taxon>Xylariomycetidae</taxon>
        <taxon>Xylariales</taxon>
        <taxon>Xylariaceae</taxon>
        <taxon>Nemania</taxon>
    </lineage>
</organism>
<accession>A0ACC2J052</accession>